<dbReference type="EMBL" id="JBHSDP010000015">
    <property type="protein sequence ID" value="MFC4329537.1"/>
    <property type="molecule type" value="Genomic_DNA"/>
</dbReference>
<dbReference type="InterPro" id="IPR021124">
    <property type="entry name" value="CRISPR-assoc_prot_Cas5"/>
</dbReference>
<sequence>MTTTEPVSGEREEPVTAHRVRFWAPVASFRDPLFPGMAHGLPLPPPSTVRGLLAAATGEREETLPFGMAAWAEGGGVDAETYHPIAADGRNPAVAGRVRAVKGGMTIRDRPFLAHLHLTLWLPGAAGRRVAEALRRPRWPLRLGRSQDLVHIEESTRTVLEPAGKASVDHALAPAGGHTIPFATVHRLARHISFDRLTTRWDDYLWCDAPTGEGAVRNAWTDDQGQAVWLLTI</sequence>
<accession>A0ABV8TGH0</accession>
<gene>
    <name evidence="2" type="primary">cas5</name>
    <name evidence="2" type="ORF">ACFPC0_17390</name>
</gene>
<evidence type="ECO:0000313" key="2">
    <source>
        <dbReference type="EMBL" id="MFC4329537.1"/>
    </source>
</evidence>
<dbReference type="Pfam" id="PF09704">
    <property type="entry name" value="Cas_Cas5d"/>
    <property type="match status" value="1"/>
</dbReference>
<dbReference type="Proteomes" id="UP001595824">
    <property type="component" value="Unassembled WGS sequence"/>
</dbReference>
<comment type="caution">
    <text evidence="2">The sequence shown here is derived from an EMBL/GenBank/DDBJ whole genome shotgun (WGS) entry which is preliminary data.</text>
</comment>
<dbReference type="InterPro" id="IPR013422">
    <property type="entry name" value="CRISPR-assoc_prot_Cas5_N"/>
</dbReference>
<keyword evidence="3" id="KW-1185">Reference proteome</keyword>
<keyword evidence="1" id="KW-0051">Antiviral defense</keyword>
<organism evidence="2 3">
    <name type="scientific">Streptomyces andamanensis</name>
    <dbReference type="NCBI Taxonomy" id="1565035"/>
    <lineage>
        <taxon>Bacteria</taxon>
        <taxon>Bacillati</taxon>
        <taxon>Actinomycetota</taxon>
        <taxon>Actinomycetes</taxon>
        <taxon>Kitasatosporales</taxon>
        <taxon>Streptomycetaceae</taxon>
        <taxon>Streptomyces</taxon>
    </lineage>
</organism>
<dbReference type="NCBIfam" id="TIGR02593">
    <property type="entry name" value="CRISPR_cas5"/>
    <property type="match status" value="1"/>
</dbReference>
<reference evidence="3" key="1">
    <citation type="journal article" date="2019" name="Int. J. Syst. Evol. Microbiol.">
        <title>The Global Catalogue of Microorganisms (GCM) 10K type strain sequencing project: providing services to taxonomists for standard genome sequencing and annotation.</title>
        <authorList>
            <consortium name="The Broad Institute Genomics Platform"/>
            <consortium name="The Broad Institute Genome Sequencing Center for Infectious Disease"/>
            <person name="Wu L."/>
            <person name="Ma J."/>
        </authorList>
    </citation>
    <scope>NUCLEOTIDE SEQUENCE [LARGE SCALE GENOMIC DNA]</scope>
    <source>
        <strain evidence="3">PCU 347</strain>
    </source>
</reference>
<protein>
    <submittedName>
        <fullName evidence="2">CRISPR-associated protein Cas5</fullName>
    </submittedName>
</protein>
<evidence type="ECO:0000313" key="3">
    <source>
        <dbReference type="Proteomes" id="UP001595824"/>
    </source>
</evidence>
<name>A0ABV8TGH0_9ACTN</name>
<dbReference type="RefSeq" id="WP_381740050.1">
    <property type="nucleotide sequence ID" value="NZ_JBHSDP010000015.1"/>
</dbReference>
<proteinExistence type="predicted"/>
<evidence type="ECO:0000256" key="1">
    <source>
        <dbReference type="ARBA" id="ARBA00023118"/>
    </source>
</evidence>
<dbReference type="Gene3D" id="3.30.70.2660">
    <property type="match status" value="1"/>
</dbReference>
<dbReference type="CDD" id="cd09693">
    <property type="entry name" value="Cas5_I"/>
    <property type="match status" value="1"/>
</dbReference>